<accession>A0ABW2SQ71</accession>
<keyword evidence="7" id="KW-1278">Translocase</keyword>
<sequence length="82" mass="9011">MSIIIAGYHIILEGIGDTIKNTMRAKKFSPNIHFLMALATAGAVAIGNFEEGALLIVIFAGAHFLEDYVDGKSKEKLLIYWK</sequence>
<comment type="subcellular location">
    <subcellularLocation>
        <location evidence="1">Membrane</location>
        <topology evidence="1">Multi-pass membrane protein</topology>
    </subcellularLocation>
</comment>
<reference evidence="9" key="1">
    <citation type="journal article" date="2019" name="Int. J. Syst. Evol. Microbiol.">
        <title>The Global Catalogue of Microorganisms (GCM) 10K type strain sequencing project: providing services to taxonomists for standard genome sequencing and annotation.</title>
        <authorList>
            <consortium name="The Broad Institute Genomics Platform"/>
            <consortium name="The Broad Institute Genome Sequencing Center for Infectious Disease"/>
            <person name="Wu L."/>
            <person name="Ma J."/>
        </authorList>
    </citation>
    <scope>NUCLEOTIDE SEQUENCE [LARGE SCALE GENOMIC DNA]</scope>
    <source>
        <strain evidence="9">CCUG 56698</strain>
    </source>
</reference>
<evidence type="ECO:0000256" key="4">
    <source>
        <dbReference type="ARBA" id="ARBA00022741"/>
    </source>
</evidence>
<evidence type="ECO:0000256" key="3">
    <source>
        <dbReference type="ARBA" id="ARBA00022723"/>
    </source>
</evidence>
<dbReference type="PANTHER" id="PTHR43079:SF1">
    <property type="entry name" value="CADMIUM_ZINC-TRANSPORTING ATPASE HMA1, CHLOROPLASTIC-RELATED"/>
    <property type="match status" value="1"/>
</dbReference>
<dbReference type="RefSeq" id="WP_380976506.1">
    <property type="nucleotide sequence ID" value="NZ_JBHTEF010000008.1"/>
</dbReference>
<keyword evidence="5" id="KW-0067">ATP-binding</keyword>
<evidence type="ECO:0000256" key="1">
    <source>
        <dbReference type="ARBA" id="ARBA00004141"/>
    </source>
</evidence>
<name>A0ABW2SQ71_9ACTO</name>
<keyword evidence="3" id="KW-0479">Metal-binding</keyword>
<evidence type="ECO:0000256" key="5">
    <source>
        <dbReference type="ARBA" id="ARBA00022840"/>
    </source>
</evidence>
<protein>
    <submittedName>
        <fullName evidence="8">Uncharacterized protein</fullName>
    </submittedName>
</protein>
<evidence type="ECO:0000256" key="6">
    <source>
        <dbReference type="ARBA" id="ARBA00022842"/>
    </source>
</evidence>
<keyword evidence="6" id="KW-0460">Magnesium</keyword>
<dbReference type="EMBL" id="JBHTEF010000008">
    <property type="protein sequence ID" value="MFC7582317.1"/>
    <property type="molecule type" value="Genomic_DNA"/>
</dbReference>
<dbReference type="PANTHER" id="PTHR43079">
    <property type="entry name" value="PROBABLE CADMIUM/ZINC-TRANSPORTING ATPASE HMA1"/>
    <property type="match status" value="1"/>
</dbReference>
<gene>
    <name evidence="8" type="ORF">ACFQWG_14110</name>
</gene>
<proteinExistence type="inferred from homology"/>
<comment type="caution">
    <text evidence="8">The sequence shown here is derived from an EMBL/GenBank/DDBJ whole genome shotgun (WGS) entry which is preliminary data.</text>
</comment>
<evidence type="ECO:0000256" key="2">
    <source>
        <dbReference type="ARBA" id="ARBA00006024"/>
    </source>
</evidence>
<dbReference type="InterPro" id="IPR051949">
    <property type="entry name" value="Cation_Transport_ATPase"/>
</dbReference>
<keyword evidence="9" id="KW-1185">Reference proteome</keyword>
<evidence type="ECO:0000256" key="7">
    <source>
        <dbReference type="ARBA" id="ARBA00022967"/>
    </source>
</evidence>
<comment type="similarity">
    <text evidence="2">Belongs to the cation transport ATPase (P-type) (TC 3.A.3) family. Type IB subfamily.</text>
</comment>
<evidence type="ECO:0000313" key="9">
    <source>
        <dbReference type="Proteomes" id="UP001596527"/>
    </source>
</evidence>
<evidence type="ECO:0000313" key="8">
    <source>
        <dbReference type="EMBL" id="MFC7582317.1"/>
    </source>
</evidence>
<keyword evidence="4" id="KW-0547">Nucleotide-binding</keyword>
<organism evidence="8 9">
    <name type="scientific">Schaalia naturae</name>
    <dbReference type="NCBI Taxonomy" id="635203"/>
    <lineage>
        <taxon>Bacteria</taxon>
        <taxon>Bacillati</taxon>
        <taxon>Actinomycetota</taxon>
        <taxon>Actinomycetes</taxon>
        <taxon>Actinomycetales</taxon>
        <taxon>Actinomycetaceae</taxon>
        <taxon>Schaalia</taxon>
    </lineage>
</organism>
<dbReference type="Proteomes" id="UP001596527">
    <property type="component" value="Unassembled WGS sequence"/>
</dbReference>